<feature type="non-terminal residue" evidence="1">
    <location>
        <position position="1"/>
    </location>
</feature>
<accession>G2E842</accession>
<protein>
    <submittedName>
        <fullName evidence="1">Uncharacterized protein</fullName>
    </submittedName>
</protein>
<sequence>QSLGYLTPDAVYRSGNGGGAKIVDRFGETTLGQRQTAAIEVASTT</sequence>
<dbReference type="EMBL" id="AFWT01000063">
    <property type="protein sequence ID" value="EGV27724.1"/>
    <property type="molecule type" value="Genomic_DNA"/>
</dbReference>
<reference evidence="1 2" key="1">
    <citation type="submission" date="2011-06" db="EMBL/GenBank/DDBJ databases">
        <title>The draft genome of Thiorhodococcus drewsii AZ1.</title>
        <authorList>
            <consortium name="US DOE Joint Genome Institute (JGI-PGF)"/>
            <person name="Lucas S."/>
            <person name="Han J."/>
            <person name="Lapidus A."/>
            <person name="Cheng J.-F."/>
            <person name="Goodwin L."/>
            <person name="Pitluck S."/>
            <person name="Peters L."/>
            <person name="Land M.L."/>
            <person name="Hauser L."/>
            <person name="Vogl K."/>
            <person name="Liu Z."/>
            <person name="Imhoff J."/>
            <person name="Thiel V."/>
            <person name="Frigaard N.-U."/>
            <person name="Bryant D.A."/>
            <person name="Woyke T.J."/>
        </authorList>
    </citation>
    <scope>NUCLEOTIDE SEQUENCE [LARGE SCALE GENOMIC DNA]</scope>
    <source>
        <strain evidence="1 2">AZ1</strain>
    </source>
</reference>
<gene>
    <name evidence="1" type="ORF">ThidrDRAFT_4456</name>
</gene>
<organism evidence="1 2">
    <name type="scientific">Thiorhodococcus drewsii AZ1</name>
    <dbReference type="NCBI Taxonomy" id="765913"/>
    <lineage>
        <taxon>Bacteria</taxon>
        <taxon>Pseudomonadati</taxon>
        <taxon>Pseudomonadota</taxon>
        <taxon>Gammaproteobacteria</taxon>
        <taxon>Chromatiales</taxon>
        <taxon>Chromatiaceae</taxon>
        <taxon>Thiorhodococcus</taxon>
    </lineage>
</organism>
<name>G2E842_9GAMM</name>
<comment type="caution">
    <text evidence="1">The sequence shown here is derived from an EMBL/GenBank/DDBJ whole genome shotgun (WGS) entry which is preliminary data.</text>
</comment>
<proteinExistence type="predicted"/>
<evidence type="ECO:0000313" key="1">
    <source>
        <dbReference type="EMBL" id="EGV27724.1"/>
    </source>
</evidence>
<evidence type="ECO:0000313" key="2">
    <source>
        <dbReference type="Proteomes" id="UP000004200"/>
    </source>
</evidence>
<dbReference type="AlphaFoldDB" id="G2E842"/>
<dbReference type="Proteomes" id="UP000004200">
    <property type="component" value="Unassembled WGS sequence"/>
</dbReference>
<keyword evidence="2" id="KW-1185">Reference proteome</keyword>